<dbReference type="EMBL" id="JBAHYK010000941">
    <property type="protein sequence ID" value="KAL0570407.1"/>
    <property type="molecule type" value="Genomic_DNA"/>
</dbReference>
<evidence type="ECO:0000313" key="2">
    <source>
        <dbReference type="EMBL" id="KAL0570407.1"/>
    </source>
</evidence>
<dbReference type="Proteomes" id="UP001465976">
    <property type="component" value="Unassembled WGS sequence"/>
</dbReference>
<evidence type="ECO:0000256" key="1">
    <source>
        <dbReference type="SAM" id="MobiDB-lite"/>
    </source>
</evidence>
<feature type="region of interest" description="Disordered" evidence="1">
    <location>
        <begin position="64"/>
        <end position="102"/>
    </location>
</feature>
<name>A0ABR3F5M3_9AGAR</name>
<keyword evidence="3" id="KW-1185">Reference proteome</keyword>
<feature type="compositionally biased region" description="Acidic residues" evidence="1">
    <location>
        <begin position="77"/>
        <end position="102"/>
    </location>
</feature>
<comment type="caution">
    <text evidence="2">The sequence shown here is derived from an EMBL/GenBank/DDBJ whole genome shotgun (WGS) entry which is preliminary data.</text>
</comment>
<accession>A0ABR3F5M3</accession>
<gene>
    <name evidence="2" type="ORF">V5O48_011550</name>
</gene>
<protein>
    <submittedName>
        <fullName evidence="2">Uncharacterized protein</fullName>
    </submittedName>
</protein>
<proteinExistence type="predicted"/>
<evidence type="ECO:0000313" key="3">
    <source>
        <dbReference type="Proteomes" id="UP001465976"/>
    </source>
</evidence>
<reference evidence="2 3" key="1">
    <citation type="submission" date="2024-02" db="EMBL/GenBank/DDBJ databases">
        <title>A draft genome for the cacao thread blight pathogen Marasmius crinis-equi.</title>
        <authorList>
            <person name="Cohen S.P."/>
            <person name="Baruah I.K."/>
            <person name="Amoako-Attah I."/>
            <person name="Bukari Y."/>
            <person name="Meinhardt L.W."/>
            <person name="Bailey B.A."/>
        </authorList>
    </citation>
    <scope>NUCLEOTIDE SEQUENCE [LARGE SCALE GENOMIC DNA]</scope>
    <source>
        <strain evidence="2 3">GH-76</strain>
    </source>
</reference>
<organism evidence="2 3">
    <name type="scientific">Marasmius crinis-equi</name>
    <dbReference type="NCBI Taxonomy" id="585013"/>
    <lineage>
        <taxon>Eukaryota</taxon>
        <taxon>Fungi</taxon>
        <taxon>Dikarya</taxon>
        <taxon>Basidiomycota</taxon>
        <taxon>Agaricomycotina</taxon>
        <taxon>Agaricomycetes</taxon>
        <taxon>Agaricomycetidae</taxon>
        <taxon>Agaricales</taxon>
        <taxon>Marasmiineae</taxon>
        <taxon>Marasmiaceae</taxon>
        <taxon>Marasmius</taxon>
    </lineage>
</organism>
<sequence length="102" mass="11585">MSLLQVVKIMPYFTKECFKSYWASQVILQQFINRRKNIKNPRQVPKKTYNKFKGIEPRVWELDGEGNLTLEAGSEAGVEDDGDAGEDEEGAGNQEDGNEEDD</sequence>